<name>A0ABP7NJN6_9MICO</name>
<organism evidence="1 2">
    <name type="scientific">Microbacterium soli</name>
    <dbReference type="NCBI Taxonomy" id="446075"/>
    <lineage>
        <taxon>Bacteria</taxon>
        <taxon>Bacillati</taxon>
        <taxon>Actinomycetota</taxon>
        <taxon>Actinomycetes</taxon>
        <taxon>Micrococcales</taxon>
        <taxon>Microbacteriaceae</taxon>
        <taxon>Microbacterium</taxon>
    </lineage>
</organism>
<dbReference type="EMBL" id="BAABCP010000002">
    <property type="protein sequence ID" value="GAA3948720.1"/>
    <property type="molecule type" value="Genomic_DNA"/>
</dbReference>
<proteinExistence type="predicted"/>
<comment type="caution">
    <text evidence="1">The sequence shown here is derived from an EMBL/GenBank/DDBJ whole genome shotgun (WGS) entry which is preliminary data.</text>
</comment>
<evidence type="ECO:0000313" key="2">
    <source>
        <dbReference type="Proteomes" id="UP001501591"/>
    </source>
</evidence>
<sequence length="70" mass="7454">MSSAPTHLIPVECAEIGCRWWAPSFDAHVAPRLSVTGETLCTSVAIIPILQVPSDQRAVDAERTGGPEDP</sequence>
<reference evidence="2" key="1">
    <citation type="journal article" date="2019" name="Int. J. Syst. Evol. Microbiol.">
        <title>The Global Catalogue of Microorganisms (GCM) 10K type strain sequencing project: providing services to taxonomists for standard genome sequencing and annotation.</title>
        <authorList>
            <consortium name="The Broad Institute Genomics Platform"/>
            <consortium name="The Broad Institute Genome Sequencing Center for Infectious Disease"/>
            <person name="Wu L."/>
            <person name="Ma J."/>
        </authorList>
    </citation>
    <scope>NUCLEOTIDE SEQUENCE [LARGE SCALE GENOMIC DNA]</scope>
    <source>
        <strain evidence="2">JCM 17024</strain>
    </source>
</reference>
<keyword evidence="2" id="KW-1185">Reference proteome</keyword>
<protein>
    <submittedName>
        <fullName evidence="1">Uncharacterized protein</fullName>
    </submittedName>
</protein>
<accession>A0ABP7NJN6</accession>
<gene>
    <name evidence="1" type="ORF">GCM10022383_28120</name>
</gene>
<dbReference type="Proteomes" id="UP001501591">
    <property type="component" value="Unassembled WGS sequence"/>
</dbReference>
<evidence type="ECO:0000313" key="1">
    <source>
        <dbReference type="EMBL" id="GAA3948720.1"/>
    </source>
</evidence>